<name>A0ACB8DDM3_DERSI</name>
<accession>A0ACB8DDM3</accession>
<protein>
    <submittedName>
        <fullName evidence="1">Uncharacterized protein</fullName>
    </submittedName>
</protein>
<evidence type="ECO:0000313" key="1">
    <source>
        <dbReference type="EMBL" id="KAH7966113.1"/>
    </source>
</evidence>
<proteinExistence type="predicted"/>
<reference evidence="1" key="1">
    <citation type="submission" date="2020-05" db="EMBL/GenBank/DDBJ databases">
        <title>Large-scale comparative analyses of tick genomes elucidate their genetic diversity and vector capacities.</title>
        <authorList>
            <person name="Jia N."/>
            <person name="Wang J."/>
            <person name="Shi W."/>
            <person name="Du L."/>
            <person name="Sun Y."/>
            <person name="Zhan W."/>
            <person name="Jiang J."/>
            <person name="Wang Q."/>
            <person name="Zhang B."/>
            <person name="Ji P."/>
            <person name="Sakyi L.B."/>
            <person name="Cui X."/>
            <person name="Yuan T."/>
            <person name="Jiang B."/>
            <person name="Yang W."/>
            <person name="Lam T.T.-Y."/>
            <person name="Chang Q."/>
            <person name="Ding S."/>
            <person name="Wang X."/>
            <person name="Zhu J."/>
            <person name="Ruan X."/>
            <person name="Zhao L."/>
            <person name="Wei J."/>
            <person name="Que T."/>
            <person name="Du C."/>
            <person name="Cheng J."/>
            <person name="Dai P."/>
            <person name="Han X."/>
            <person name="Huang E."/>
            <person name="Gao Y."/>
            <person name="Liu J."/>
            <person name="Shao H."/>
            <person name="Ye R."/>
            <person name="Li L."/>
            <person name="Wei W."/>
            <person name="Wang X."/>
            <person name="Wang C."/>
            <person name="Yang T."/>
            <person name="Huo Q."/>
            <person name="Li W."/>
            <person name="Guo W."/>
            <person name="Chen H."/>
            <person name="Zhou L."/>
            <person name="Ni X."/>
            <person name="Tian J."/>
            <person name="Zhou Y."/>
            <person name="Sheng Y."/>
            <person name="Liu T."/>
            <person name="Pan Y."/>
            <person name="Xia L."/>
            <person name="Li J."/>
            <person name="Zhao F."/>
            <person name="Cao W."/>
        </authorList>
    </citation>
    <scope>NUCLEOTIDE SEQUENCE</scope>
    <source>
        <strain evidence="1">Dsil-2018</strain>
    </source>
</reference>
<sequence length="713" mass="77917">MALVPGDDPDSMREMELSTAETPVFDKTTEYTIQKKLEQWERATSRRASCEQQRSPSHGGGSDGDATASALGKQAQSKRWKPQVMPRFGAEEAVIIIKPKGTLNLAQFRGSNQIGEAMYAAASIPRASQALAIWPAWDQNIIIIGIKNAQLIRQVLAIGQLELGGQARAVQAYLKTSDNTSRGVIQVDPKATEADITQAIYSPEAPVVGVRKLGKTNVAAITFEGRKVPFNVYYWGEAVPVRLYRKTTPACPRCGTIGHRPDVCPNPQTGRCRACGETNLQEDHECQPSCLICGGPHLTGSIQCKQKYRRGGAGTGAGRKPVNGKASQQHQSKKSVTSQAPDLQARTPGETPSPRPHGRAFSGGPGGGGRPADKHDGPEPDPRRGNKTSSNKSNPMDIPQLMPSGAAMTQQGWVQPFTVGGSPILPATATWADRPSPPETTRARQQHLQKEQSAAPKSQVSGGSLQEQKRESEELEKIKEENAQLRELVGEMRKEMAELRAAISAPRQERDQASMVGRKRRAIGETPEPDGFEAFQQQISQTLARISEAITRIGTDIVDLKKQGTEQNQRIYPHFPTRMGNSVTKPSSPDLTFINYTGNKTWTNRGEDLGSDHYIVETCLYASCKGTDEQLVTALASKYLCTTKDDEPVLHYQGKDNPELDRDFDEEEIQAALLSMRRGSRHWADVKAAGYFIVAVIGRRTGRRLPHDGHNAA</sequence>
<dbReference type="EMBL" id="CM023471">
    <property type="protein sequence ID" value="KAH7966113.1"/>
    <property type="molecule type" value="Genomic_DNA"/>
</dbReference>
<comment type="caution">
    <text evidence="1">The sequence shown here is derived from an EMBL/GenBank/DDBJ whole genome shotgun (WGS) entry which is preliminary data.</text>
</comment>
<keyword evidence="2" id="KW-1185">Reference proteome</keyword>
<gene>
    <name evidence="1" type="ORF">HPB49_013885</name>
</gene>
<organism evidence="1 2">
    <name type="scientific">Dermacentor silvarum</name>
    <name type="common">Tick</name>
    <dbReference type="NCBI Taxonomy" id="543639"/>
    <lineage>
        <taxon>Eukaryota</taxon>
        <taxon>Metazoa</taxon>
        <taxon>Ecdysozoa</taxon>
        <taxon>Arthropoda</taxon>
        <taxon>Chelicerata</taxon>
        <taxon>Arachnida</taxon>
        <taxon>Acari</taxon>
        <taxon>Parasitiformes</taxon>
        <taxon>Ixodida</taxon>
        <taxon>Ixodoidea</taxon>
        <taxon>Ixodidae</taxon>
        <taxon>Rhipicephalinae</taxon>
        <taxon>Dermacentor</taxon>
    </lineage>
</organism>
<dbReference type="Proteomes" id="UP000821865">
    <property type="component" value="Chromosome 2"/>
</dbReference>
<evidence type="ECO:0000313" key="2">
    <source>
        <dbReference type="Proteomes" id="UP000821865"/>
    </source>
</evidence>